<name>A0AAE3SED8_9BACT</name>
<dbReference type="RefSeq" id="WP_301189866.1">
    <property type="nucleotide sequence ID" value="NZ_JAPDPJ010000012.1"/>
</dbReference>
<accession>A0AAE3SED8</accession>
<keyword evidence="2" id="KW-1185">Reference proteome</keyword>
<evidence type="ECO:0000313" key="2">
    <source>
        <dbReference type="Proteomes" id="UP001209229"/>
    </source>
</evidence>
<protein>
    <submittedName>
        <fullName evidence="1">Uncharacterized protein</fullName>
    </submittedName>
</protein>
<comment type="caution">
    <text evidence="1">The sequence shown here is derived from an EMBL/GenBank/DDBJ whole genome shotgun (WGS) entry which is preliminary data.</text>
</comment>
<reference evidence="1" key="1">
    <citation type="submission" date="2022-10" db="EMBL/GenBank/DDBJ databases">
        <authorList>
            <person name="Yu W.X."/>
        </authorList>
    </citation>
    <scope>NUCLEOTIDE SEQUENCE</scope>
    <source>
        <strain evidence="1">AAT</strain>
    </source>
</reference>
<evidence type="ECO:0000313" key="1">
    <source>
        <dbReference type="EMBL" id="MCW3786300.1"/>
    </source>
</evidence>
<dbReference type="AlphaFoldDB" id="A0AAE3SED8"/>
<gene>
    <name evidence="1" type="ORF">OM075_07470</name>
</gene>
<organism evidence="1 2">
    <name type="scientific">Plebeiibacterium sediminum</name>
    <dbReference type="NCBI Taxonomy" id="2992112"/>
    <lineage>
        <taxon>Bacteria</taxon>
        <taxon>Pseudomonadati</taxon>
        <taxon>Bacteroidota</taxon>
        <taxon>Bacteroidia</taxon>
        <taxon>Marinilabiliales</taxon>
        <taxon>Marinilabiliaceae</taxon>
        <taxon>Plebeiibacterium</taxon>
    </lineage>
</organism>
<dbReference type="EMBL" id="JAPDPJ010000012">
    <property type="protein sequence ID" value="MCW3786300.1"/>
    <property type="molecule type" value="Genomic_DNA"/>
</dbReference>
<dbReference type="Proteomes" id="UP001209229">
    <property type="component" value="Unassembled WGS sequence"/>
</dbReference>
<proteinExistence type="predicted"/>
<sequence>MINLKTTYNPNLKTSLQLCKKGFLFRNIALQVRDKLSTLWKTSRLHAASFPHSGKGADYTRQAFHALEKLPITGGKLSRVWNGCRLQAARFPENLKQWIQPFF</sequence>